<dbReference type="Gene3D" id="3.30.70.1990">
    <property type="match status" value="1"/>
</dbReference>
<feature type="transmembrane region" description="Helical" evidence="6">
    <location>
        <begin position="1554"/>
        <end position="1575"/>
    </location>
</feature>
<dbReference type="Pfam" id="PF00550">
    <property type="entry name" value="PP-binding"/>
    <property type="match status" value="1"/>
</dbReference>
<dbReference type="GO" id="GO:0020037">
    <property type="term" value="F:heme binding"/>
    <property type="evidence" value="ECO:0007669"/>
    <property type="project" value="InterPro"/>
</dbReference>
<dbReference type="InterPro" id="IPR006162">
    <property type="entry name" value="Ppantetheine_attach_site"/>
</dbReference>
<evidence type="ECO:0000256" key="3">
    <source>
        <dbReference type="ARBA" id="ARBA00022553"/>
    </source>
</evidence>
<dbReference type="GO" id="GO:0004096">
    <property type="term" value="F:catalase activity"/>
    <property type="evidence" value="ECO:0007669"/>
    <property type="project" value="InterPro"/>
</dbReference>
<dbReference type="Gene3D" id="1.10.1200.10">
    <property type="entry name" value="ACP-like"/>
    <property type="match status" value="1"/>
</dbReference>
<dbReference type="EC" id="6.2.1.12" evidence="1"/>
<feature type="transmembrane region" description="Helical" evidence="6">
    <location>
        <begin position="2227"/>
        <end position="2248"/>
    </location>
</feature>
<dbReference type="SUPFAM" id="SSF47336">
    <property type="entry name" value="ACP-like"/>
    <property type="match status" value="1"/>
</dbReference>
<dbReference type="GO" id="GO:0006979">
    <property type="term" value="P:response to oxidative stress"/>
    <property type="evidence" value="ECO:0007669"/>
    <property type="project" value="InterPro"/>
</dbReference>
<dbReference type="GO" id="GO:0008610">
    <property type="term" value="P:lipid biosynthetic process"/>
    <property type="evidence" value="ECO:0007669"/>
    <property type="project" value="InterPro"/>
</dbReference>
<dbReference type="SUPFAM" id="SSF51161">
    <property type="entry name" value="Trimeric LpxA-like enzymes"/>
    <property type="match status" value="3"/>
</dbReference>
<dbReference type="SUPFAM" id="SSF51905">
    <property type="entry name" value="FAD/NAD(P)-binding domain"/>
    <property type="match status" value="1"/>
</dbReference>
<dbReference type="SUPFAM" id="SSF56634">
    <property type="entry name" value="Heme-dependent catalase-like"/>
    <property type="match status" value="1"/>
</dbReference>
<gene>
    <name evidence="8" type="ORF">Taro_038849</name>
</gene>
<dbReference type="PROSITE" id="PS51402">
    <property type="entry name" value="CATALASE_3"/>
    <property type="match status" value="1"/>
</dbReference>
<dbReference type="InterPro" id="IPR045851">
    <property type="entry name" value="AMP-bd_C_sf"/>
</dbReference>
<dbReference type="PANTHER" id="PTHR22754:SF32">
    <property type="entry name" value="DISCO-INTERACTING PROTEIN 2"/>
    <property type="match status" value="1"/>
</dbReference>
<dbReference type="Gene3D" id="3.50.50.60">
    <property type="entry name" value="FAD/NAD(P)-binding domain"/>
    <property type="match status" value="1"/>
</dbReference>
<dbReference type="InterPro" id="IPR009081">
    <property type="entry name" value="PP-bd_ACP"/>
</dbReference>
<reference evidence="8" key="1">
    <citation type="submission" date="2017-07" db="EMBL/GenBank/DDBJ databases">
        <title>Taro Niue Genome Assembly and Annotation.</title>
        <authorList>
            <person name="Atibalentja N."/>
            <person name="Keating K."/>
            <person name="Fields C.J."/>
        </authorList>
    </citation>
    <scope>NUCLEOTIDE SEQUENCE</scope>
    <source>
        <strain evidence="8">Niue_2</strain>
        <tissue evidence="8">Leaf</tissue>
    </source>
</reference>
<feature type="transmembrane region" description="Helical" evidence="6">
    <location>
        <begin position="742"/>
        <end position="761"/>
    </location>
</feature>
<dbReference type="GO" id="GO:0009698">
    <property type="term" value="P:phenylpropanoid metabolic process"/>
    <property type="evidence" value="ECO:0007669"/>
    <property type="project" value="UniProtKB-ARBA"/>
</dbReference>
<dbReference type="GO" id="GO:0016207">
    <property type="term" value="F:4-coumarate-CoA ligase activity"/>
    <property type="evidence" value="ECO:0007669"/>
    <property type="project" value="UniProtKB-EC"/>
</dbReference>
<keyword evidence="6" id="KW-1133">Transmembrane helix</keyword>
<feature type="transmembrane region" description="Helical" evidence="6">
    <location>
        <begin position="2161"/>
        <end position="2185"/>
    </location>
</feature>
<dbReference type="Gene3D" id="3.40.50.12780">
    <property type="entry name" value="N-terminal domain of ligase-like"/>
    <property type="match status" value="1"/>
</dbReference>
<name>A0A843WH20_COLES</name>
<dbReference type="PROSITE" id="PS00455">
    <property type="entry name" value="AMP_BINDING"/>
    <property type="match status" value="1"/>
</dbReference>
<dbReference type="InterPro" id="IPR000873">
    <property type="entry name" value="AMP-dep_synth/lig_dom"/>
</dbReference>
<evidence type="ECO:0000256" key="5">
    <source>
        <dbReference type="ARBA" id="ARBA00034252"/>
    </source>
</evidence>
<evidence type="ECO:0000256" key="4">
    <source>
        <dbReference type="ARBA" id="ARBA00022598"/>
    </source>
</evidence>
<dbReference type="Gene3D" id="2.160.10.10">
    <property type="entry name" value="Hexapeptide repeat proteins"/>
    <property type="match status" value="2"/>
</dbReference>
<feature type="transmembrane region" description="Helical" evidence="6">
    <location>
        <begin position="1238"/>
        <end position="1264"/>
    </location>
</feature>
<dbReference type="InterPro" id="IPR018028">
    <property type="entry name" value="Catalase"/>
</dbReference>
<dbReference type="PRINTS" id="PR00419">
    <property type="entry name" value="ADXRDTASE"/>
</dbReference>
<dbReference type="PROSITE" id="PS00012">
    <property type="entry name" value="PHOSPHOPANTETHEINE"/>
    <property type="match status" value="1"/>
</dbReference>
<keyword evidence="3" id="KW-0597">Phosphoprotein</keyword>
<dbReference type="CDD" id="cd05931">
    <property type="entry name" value="FAAL"/>
    <property type="match status" value="1"/>
</dbReference>
<dbReference type="Proteomes" id="UP000652761">
    <property type="component" value="Unassembled WGS sequence"/>
</dbReference>
<evidence type="ECO:0000313" key="8">
    <source>
        <dbReference type="EMBL" id="MQM06028.1"/>
    </source>
</evidence>
<keyword evidence="4" id="KW-0436">Ligase</keyword>
<dbReference type="GO" id="GO:0106290">
    <property type="term" value="F:trans-cinnamate-CoA ligase activity"/>
    <property type="evidence" value="ECO:0007669"/>
    <property type="project" value="UniProtKB-ARBA"/>
</dbReference>
<dbReference type="Gene3D" id="3.30.300.30">
    <property type="match status" value="1"/>
</dbReference>
<evidence type="ECO:0000259" key="7">
    <source>
        <dbReference type="PROSITE" id="PS50075"/>
    </source>
</evidence>
<feature type="transmembrane region" description="Helical" evidence="6">
    <location>
        <begin position="1284"/>
        <end position="1312"/>
    </location>
</feature>
<dbReference type="PANTHER" id="PTHR22754">
    <property type="entry name" value="DISCO-INTERACTING PROTEIN 2 DIP2 -RELATED"/>
    <property type="match status" value="1"/>
</dbReference>
<feature type="domain" description="Carrier" evidence="7">
    <location>
        <begin position="1130"/>
        <end position="1204"/>
    </location>
</feature>
<evidence type="ECO:0000256" key="6">
    <source>
        <dbReference type="SAM" id="Phobius"/>
    </source>
</evidence>
<dbReference type="InterPro" id="IPR011004">
    <property type="entry name" value="Trimer_LpxA-like_sf"/>
</dbReference>
<dbReference type="InterPro" id="IPR036736">
    <property type="entry name" value="ACP-like_sf"/>
</dbReference>
<dbReference type="InterPro" id="IPR036188">
    <property type="entry name" value="FAD/NAD-bd_sf"/>
</dbReference>
<dbReference type="SUPFAM" id="SSF56801">
    <property type="entry name" value="Acetyl-CoA synthetase-like"/>
    <property type="match status" value="1"/>
</dbReference>
<comment type="catalytic activity">
    <reaction evidence="5">
        <text>(E)-4-coumarate + ATP + CoA = (E)-4-coumaroyl-CoA + AMP + diphosphate</text>
        <dbReference type="Rhea" id="RHEA:19641"/>
        <dbReference type="ChEBI" id="CHEBI:12876"/>
        <dbReference type="ChEBI" id="CHEBI:30616"/>
        <dbReference type="ChEBI" id="CHEBI:33019"/>
        <dbReference type="ChEBI" id="CHEBI:57287"/>
        <dbReference type="ChEBI" id="CHEBI:85008"/>
        <dbReference type="ChEBI" id="CHEBI:456215"/>
        <dbReference type="EC" id="6.2.1.12"/>
    </reaction>
    <physiologicalReaction direction="left-to-right" evidence="5">
        <dbReference type="Rhea" id="RHEA:19642"/>
    </physiologicalReaction>
</comment>
<keyword evidence="9" id="KW-1185">Reference proteome</keyword>
<proteinExistence type="predicted"/>
<dbReference type="PROSITE" id="PS50075">
    <property type="entry name" value="CARRIER"/>
    <property type="match status" value="1"/>
</dbReference>
<feature type="transmembrane region" description="Helical" evidence="6">
    <location>
        <begin position="2131"/>
        <end position="2149"/>
    </location>
</feature>
<dbReference type="InterPro" id="IPR040097">
    <property type="entry name" value="FAAL/FAAC"/>
</dbReference>
<dbReference type="Pfam" id="PF00501">
    <property type="entry name" value="AMP-binding"/>
    <property type="match status" value="1"/>
</dbReference>
<accession>A0A843WH20</accession>
<evidence type="ECO:0000256" key="1">
    <source>
        <dbReference type="ARBA" id="ARBA00012959"/>
    </source>
</evidence>
<organism evidence="8 9">
    <name type="scientific">Colocasia esculenta</name>
    <name type="common">Wild taro</name>
    <name type="synonym">Arum esculentum</name>
    <dbReference type="NCBI Taxonomy" id="4460"/>
    <lineage>
        <taxon>Eukaryota</taxon>
        <taxon>Viridiplantae</taxon>
        <taxon>Streptophyta</taxon>
        <taxon>Embryophyta</taxon>
        <taxon>Tracheophyta</taxon>
        <taxon>Spermatophyta</taxon>
        <taxon>Magnoliopsida</taxon>
        <taxon>Liliopsida</taxon>
        <taxon>Araceae</taxon>
        <taxon>Aroideae</taxon>
        <taxon>Colocasieae</taxon>
        <taxon>Colocasia</taxon>
    </lineage>
</organism>
<dbReference type="EMBL" id="NMUH01003522">
    <property type="protein sequence ID" value="MQM06028.1"/>
    <property type="molecule type" value="Genomic_DNA"/>
</dbReference>
<keyword evidence="6" id="KW-0812">Transmembrane</keyword>
<evidence type="ECO:0000313" key="9">
    <source>
        <dbReference type="Proteomes" id="UP000652761"/>
    </source>
</evidence>
<dbReference type="InterPro" id="IPR020835">
    <property type="entry name" value="Catalase_sf"/>
</dbReference>
<dbReference type="InterPro" id="IPR020845">
    <property type="entry name" value="AMP-binding_CS"/>
</dbReference>
<evidence type="ECO:0000256" key="2">
    <source>
        <dbReference type="ARBA" id="ARBA00022450"/>
    </source>
</evidence>
<dbReference type="Gene3D" id="2.40.180.10">
    <property type="entry name" value="Catalase core domain"/>
    <property type="match status" value="1"/>
</dbReference>
<dbReference type="InterPro" id="IPR042099">
    <property type="entry name" value="ANL_N_sf"/>
</dbReference>
<dbReference type="Gene3D" id="1.10.405.20">
    <property type="match status" value="1"/>
</dbReference>
<dbReference type="Pfam" id="PF13450">
    <property type="entry name" value="NAD_binding_8"/>
    <property type="match status" value="1"/>
</dbReference>
<dbReference type="OrthoDB" id="69964at2759"/>
<keyword evidence="6" id="KW-0472">Membrane</keyword>
<keyword evidence="2" id="KW-0596">Phosphopantetheine</keyword>
<feature type="transmembrane region" description="Helical" evidence="6">
    <location>
        <begin position="1520"/>
        <end position="1542"/>
    </location>
</feature>
<sequence>MDTGKPLDDQFSRLHPCMPVKTRIAIVGAGPSGLSAAYALAKLGYNDVTVFEKYQTVGGMCESAEIEGDGSQDLTPSMPCPNSAPVITHLARETRSELVEMDKHKLAVIDHRTGRYDDLKIADDYVSIMPLTLKLQDEAKNSGKIGVHALSDVAADPTEDFVKLHGFKRVPRSVAYGYTASGYGYVQDMPYAYVQEFTRTSMAGKIRRFKEGYMSMWHKLSQLLPFEVHCNTEVVAIKRGPFGCSVAIKDVSGKDKVMEFDKIIISGALPFRNGKIYRASTPSAMEVAQVLELNDREREVFCKVQTIDYYTTVFKIRGMGHLPTGFYYVGEFLDNPSAMGYPVAMQRHFADTDIFLFWSYGNGGDIRGETIGRFAADVVKSMGGQLTSSLQICLFHQPCVLLSPYHTDMKDGFYENLETQLQGFQNTYYVGGLMAFELTERNSSYAMAAVCRHFANDNAYPMFPYVKRLFPLRSNNEASGAIRELDAQPGIEFPDLPSLDSYLKFWGTHKIMNTKTIFTWINEERQVVNRRTYGELNENASRIAHKLLTDNKTIVKPGDRVVLIYLPGLEFVDAFFGCLRAKVVPVPVLPPDPLQRGGQALTKLDNVSKVCSAVAILSTSSYHAAVRVGSVKHIISLGKNKGKSSAEWPNLPWLHTDSWIKDFRSNYHESKFSESAADMPVETGAQPDDLCFLQFTSGSTGDAKGVMITHGGLIHNVKLMHRRYRSSSRTVLVSWLPQYHDMGLIGGLFTALVSGGAAILFSPMTFIKNPLIWLETMSMYRATHSAGPNFAFELLVRRLESTKEARTFDLSSLVFLMVAAEPVRQKTLKRFVEICSSFGVSQLVIAPGYGLAENCVFVNCAFGENEPILIDWQGRVCCGYVSPNDPDVDIKIVDPESGKELGDGQEGEIWINSPSAGIGYWGKQELSKNTFYNELEGSPGKKYTRTGDLGRVVDGKLFITGRIKDLIILGGRNIYSADVEKTVESSSEFLRPGCCAVIGVPEEVLSTKGISVPEASDEVGLVVIAEVKEGKPMAKEIIEEIKVRVAEEHGISVASVQLIKPKTICKTTSGKIRRFECLKQFTDGTLSLVSEPSFRRKSLLRSFTSPTCADTRTSQLSTDWTTCHTGKNRKEITEFLKGLVSEQTGIALEKVSITESLVSYGIDSIGVVRAAQKLTDFLGVPVGAVDIFTASCISDLASFSENLLIRSQSQLQNSLSDSIQCSTNLLQPKTEKTHHCELHYLGIVCVQFIALIVASAMLILPAYLSTSLSLNILPNYPAATENTPLNYMVSLFVAPLVWIMYIFFTCICLVLFENPLLQPNYALTPHIPITSMDFVKWWGLNKAREIAGKVLAVHLRGTIFLNWWFQMLGARIGSSVLIDTVDITDPSLVSVGDGTVIAEGALIQSHEVQNGTLRFLPIKIGRSCYVGPYTVIQKGSVLGEGSYIMPLQRTDEGKPTARTALADRTLQGKSLPGEAGLIDQLTPLYHFMGIYTVGLLSSLSAAILYIIYTQLSGTSSSSEHFAFLCVAGAFHWFPAVFAAYAVMIGDVPSKPIEFALFIAIAYLSHGIVFSLLTAVSARFLSRRRGDAENHLKAWLLHRLAVASHLRFAKLLTGTEAFCAYLRLMGAKVGRHCSIRAINPVTEPTLLSIADGVHLGDFSRVLPGLYSPSCFSHGEIKIQTNSVIGSQSLVLPGATVEENVILGALSVAPSDATLQRGGVYLGSPTPTMVKNTLHDSDERIEDMEPEYRKIVGNLATNLAATTMKVKSRYFHRIGVGGRGVLRMRASLGELPEHKIFSPGRCFPVVLRHSNSLSADDDARIDARGAAVRIQEETGEDSPLLDLTLKTGKAFYARTIADFAAWLVCGLAAREKKVERAPHLRDAVWGSLRNADSYAELHYYSNFCRLLRFEDGREMYAKFKLQPLDPQVDEDAGKVEPNGILPPETGAIPREKNDNRPLLFLANDFRRRVDSLDGVRYVFQLQCREIPSEESEREAALDCTRPWDEAQFPYMDVGEIVIDRCLTEEESEQLEFNPFLRCREVDVIRATSCSQSASIDHGRSLVYEICQRLRNGLSLPVALRSFLEQSDARLDLSTCPVAATAPDKDLVGGKLSLARSWPQTLWSAVPQPLLQTFLPYFVVGLAVFFPLKLALLMEEMKKVPLHWALPVFWVSSGIVAALVCVLAKWVLVGKKKEGDTLPIWGLGIFMDAVWQALRTVVGDLFMEMTGGSLLFGVWMMLMGAGVGLRGVVYVDSMGAAMNPDMVEMEGGSCVGREALLFGHIYEGEGGMVKYGKIRVGERGFVGSRAVVMPGVRVDNGGSLGVLSLAMKEEIVRSR</sequence>
<protein>
    <recommendedName>
        <fullName evidence="1">4-coumarate--CoA ligase</fullName>
        <ecNumber evidence="1">6.2.1.12</ecNumber>
    </recommendedName>
</protein>
<feature type="transmembrane region" description="Helical" evidence="6">
    <location>
        <begin position="1484"/>
        <end position="1508"/>
    </location>
</feature>
<comment type="caution">
    <text evidence="8">The sequence shown here is derived from an EMBL/GenBank/DDBJ whole genome shotgun (WGS) entry which is preliminary data.</text>
</comment>